<protein>
    <submittedName>
        <fullName evidence="2">Uncharacterized protein</fullName>
    </submittedName>
</protein>
<sequence>MIMTRDQYEDALLHPLQHPPFEVCAPSRPLRPLKRTRAARIASPITPPRSPPKPRTPPPLSLTLPPPSPIIPAPLASPRSPFLPTAALGNTTCPHCGLNYPNPEIDAYTPDELEQLDFLHALGNWAWDAKCAQKLIRLRAPFERLHRQRPTYAEAIGAAARTGMNAFASQLVARMDAQQCRINENLNSLKLHIICNLHGHDGPRASEAWERWIRGRTPWASDTLRVMTSNALGDPAAMALELFRDVLRDLGEEEVGAPLSPSPPSPPSSR</sequence>
<evidence type="ECO:0000256" key="1">
    <source>
        <dbReference type="SAM" id="MobiDB-lite"/>
    </source>
</evidence>
<feature type="compositionally biased region" description="Pro residues" evidence="1">
    <location>
        <begin position="45"/>
        <end position="65"/>
    </location>
</feature>
<dbReference type="AlphaFoldDB" id="A0A0J0XWM5"/>
<evidence type="ECO:0000313" key="3">
    <source>
        <dbReference type="Proteomes" id="UP000053611"/>
    </source>
</evidence>
<organism evidence="2 3">
    <name type="scientific">Cutaneotrichosporon oleaginosum</name>
    <dbReference type="NCBI Taxonomy" id="879819"/>
    <lineage>
        <taxon>Eukaryota</taxon>
        <taxon>Fungi</taxon>
        <taxon>Dikarya</taxon>
        <taxon>Basidiomycota</taxon>
        <taxon>Agaricomycotina</taxon>
        <taxon>Tremellomycetes</taxon>
        <taxon>Trichosporonales</taxon>
        <taxon>Trichosporonaceae</taxon>
        <taxon>Cutaneotrichosporon</taxon>
    </lineage>
</organism>
<proteinExistence type="predicted"/>
<dbReference type="Proteomes" id="UP000053611">
    <property type="component" value="Unassembled WGS sequence"/>
</dbReference>
<accession>A0A0J0XWM5</accession>
<feature type="region of interest" description="Disordered" evidence="1">
    <location>
        <begin position="40"/>
        <end position="65"/>
    </location>
</feature>
<dbReference type="GeneID" id="28982629"/>
<dbReference type="EMBL" id="KQ087181">
    <property type="protein sequence ID" value="KLT45470.1"/>
    <property type="molecule type" value="Genomic_DNA"/>
</dbReference>
<dbReference type="RefSeq" id="XP_018281961.1">
    <property type="nucleotide sequence ID" value="XM_018422026.1"/>
</dbReference>
<name>A0A0J0XWM5_9TREE</name>
<reference evidence="2 3" key="1">
    <citation type="submission" date="2015-03" db="EMBL/GenBank/DDBJ databases">
        <title>Genomics and transcriptomics of the oil-accumulating basidiomycete yeast T. oleaginosus allow insights into substrate utilization and the diverse evolutionary trajectories of mating systems in fungi.</title>
        <authorList>
            <consortium name="DOE Joint Genome Institute"/>
            <person name="Kourist R."/>
            <person name="Kracht O."/>
            <person name="Bracharz F."/>
            <person name="Lipzen A."/>
            <person name="Nolan M."/>
            <person name="Ohm R."/>
            <person name="Grigoriev I."/>
            <person name="Sun S."/>
            <person name="Heitman J."/>
            <person name="Bruck T."/>
            <person name="Nowrousian M."/>
        </authorList>
    </citation>
    <scope>NUCLEOTIDE SEQUENCE [LARGE SCALE GENOMIC DNA]</scope>
    <source>
        <strain evidence="2 3">IBC0246</strain>
    </source>
</reference>
<gene>
    <name evidence="2" type="ORF">CC85DRAFT_282552</name>
</gene>
<evidence type="ECO:0000313" key="2">
    <source>
        <dbReference type="EMBL" id="KLT45470.1"/>
    </source>
</evidence>
<keyword evidence="3" id="KW-1185">Reference proteome</keyword>